<dbReference type="GO" id="GO:0015627">
    <property type="term" value="C:type II protein secretion system complex"/>
    <property type="evidence" value="ECO:0007669"/>
    <property type="project" value="InterPro"/>
</dbReference>
<evidence type="ECO:0000256" key="2">
    <source>
        <dbReference type="ARBA" id="ARBA00011084"/>
    </source>
</evidence>
<dbReference type="SUPFAM" id="SSF54523">
    <property type="entry name" value="Pili subunits"/>
    <property type="match status" value="1"/>
</dbReference>
<keyword evidence="9" id="KW-0472">Membrane</keyword>
<comment type="caution">
    <text evidence="10">The sequence shown here is derived from an EMBL/GenBank/DDBJ whole genome shotgun (WGS) entry which is preliminary data.</text>
</comment>
<dbReference type="PANTHER" id="PTHR39583:SF2">
    <property type="entry name" value="TYPE II SECRETION SYSTEM PROTEIN J"/>
    <property type="match status" value="1"/>
</dbReference>
<dbReference type="Proteomes" id="UP000552587">
    <property type="component" value="Unassembled WGS sequence"/>
</dbReference>
<evidence type="ECO:0000256" key="7">
    <source>
        <dbReference type="ARBA" id="ARBA00022692"/>
    </source>
</evidence>
<evidence type="ECO:0000313" key="11">
    <source>
        <dbReference type="Proteomes" id="UP000552587"/>
    </source>
</evidence>
<dbReference type="InterPro" id="IPR045584">
    <property type="entry name" value="Pilin-like"/>
</dbReference>
<dbReference type="EMBL" id="JACHTE010000009">
    <property type="protein sequence ID" value="MBB1089347.1"/>
    <property type="molecule type" value="Genomic_DNA"/>
</dbReference>
<evidence type="ECO:0000256" key="1">
    <source>
        <dbReference type="ARBA" id="ARBA00004377"/>
    </source>
</evidence>
<evidence type="ECO:0000313" key="10">
    <source>
        <dbReference type="EMBL" id="MBB1089347.1"/>
    </source>
</evidence>
<dbReference type="GO" id="GO:0005886">
    <property type="term" value="C:plasma membrane"/>
    <property type="evidence" value="ECO:0007669"/>
    <property type="project" value="UniProtKB-SubCell"/>
</dbReference>
<reference evidence="10 11" key="1">
    <citation type="submission" date="2020-07" db="EMBL/GenBank/DDBJ databases">
        <authorList>
            <person name="Xu S."/>
            <person name="Li A."/>
        </authorList>
    </citation>
    <scope>NUCLEOTIDE SEQUENCE [LARGE SCALE GENOMIC DNA]</scope>
    <source>
        <strain evidence="10 11">SG-8</strain>
    </source>
</reference>
<protein>
    <recommendedName>
        <fullName evidence="3">Type II secretion system protein J</fullName>
    </recommendedName>
</protein>
<evidence type="ECO:0000256" key="6">
    <source>
        <dbReference type="ARBA" id="ARBA00022519"/>
    </source>
</evidence>
<sequence>MMRANGFTLIEMLVALFVFGLMASAGVLVLAQAVDHQDVVHAHFGALGKLQASRALLRSDLGQVATRRVRNAGGQPARRAFNMVAMPGTGTPLALDFVRRGWRNPDGHPRASMQRVEYRISGGRLERTTHAALDGSVPGEPETLLEGIRGASIRFRHRQAWSSGWPGGAEEVPEAIALTLDIDGLGTVEQVFLLPGSAR</sequence>
<gene>
    <name evidence="10" type="primary">gspJ</name>
    <name evidence="10" type="ORF">H4F99_12750</name>
</gene>
<comment type="similarity">
    <text evidence="2">Belongs to the GSP J family.</text>
</comment>
<dbReference type="PANTHER" id="PTHR39583">
    <property type="entry name" value="TYPE II SECRETION SYSTEM PROTEIN J-RELATED"/>
    <property type="match status" value="1"/>
</dbReference>
<keyword evidence="11" id="KW-1185">Reference proteome</keyword>
<dbReference type="GO" id="GO:0015628">
    <property type="term" value="P:protein secretion by the type II secretion system"/>
    <property type="evidence" value="ECO:0007669"/>
    <property type="project" value="InterPro"/>
</dbReference>
<dbReference type="InterPro" id="IPR051621">
    <property type="entry name" value="T2SS_protein_J"/>
</dbReference>
<evidence type="ECO:0000256" key="4">
    <source>
        <dbReference type="ARBA" id="ARBA00022475"/>
    </source>
</evidence>
<keyword evidence="8" id="KW-1133">Transmembrane helix</keyword>
<organism evidence="10 11">
    <name type="scientific">Marilutibacter penaei</name>
    <dbReference type="NCBI Taxonomy" id="2759900"/>
    <lineage>
        <taxon>Bacteria</taxon>
        <taxon>Pseudomonadati</taxon>
        <taxon>Pseudomonadota</taxon>
        <taxon>Gammaproteobacteria</taxon>
        <taxon>Lysobacterales</taxon>
        <taxon>Lysobacteraceae</taxon>
        <taxon>Marilutibacter</taxon>
    </lineage>
</organism>
<dbReference type="Pfam" id="PF11612">
    <property type="entry name" value="T2SSJ"/>
    <property type="match status" value="1"/>
</dbReference>
<accession>A0A7W3U5N1</accession>
<dbReference type="NCBIfam" id="TIGR02532">
    <property type="entry name" value="IV_pilin_GFxxxE"/>
    <property type="match status" value="1"/>
</dbReference>
<proteinExistence type="inferred from homology"/>
<keyword evidence="6" id="KW-0997">Cell inner membrane</keyword>
<dbReference type="Gene3D" id="3.10.610.10">
    <property type="entry name" value="GSPII I/J protein-like"/>
    <property type="match status" value="1"/>
</dbReference>
<keyword evidence="4" id="KW-1003">Cell membrane</keyword>
<keyword evidence="7" id="KW-0812">Transmembrane</keyword>
<dbReference type="RefSeq" id="WP_182670127.1">
    <property type="nucleotide sequence ID" value="NZ_JACHTE010000009.1"/>
</dbReference>
<evidence type="ECO:0000256" key="3">
    <source>
        <dbReference type="ARBA" id="ARBA00021539"/>
    </source>
</evidence>
<dbReference type="Pfam" id="PF07963">
    <property type="entry name" value="N_methyl"/>
    <property type="match status" value="1"/>
</dbReference>
<dbReference type="Gene3D" id="2.10.70.20">
    <property type="entry name" value="gspk-gspi-gspj complex like domains"/>
    <property type="match status" value="1"/>
</dbReference>
<comment type="subcellular location">
    <subcellularLocation>
        <location evidence="1">Cell inner membrane</location>
        <topology evidence="1">Single-pass membrane protein</topology>
    </subcellularLocation>
</comment>
<dbReference type="InterPro" id="IPR012902">
    <property type="entry name" value="N_methyl_site"/>
</dbReference>
<evidence type="ECO:0000256" key="5">
    <source>
        <dbReference type="ARBA" id="ARBA00022481"/>
    </source>
</evidence>
<dbReference type="InterPro" id="IPR010055">
    <property type="entry name" value="T2SS_protein-GspJ"/>
</dbReference>
<name>A0A7W3U5N1_9GAMM</name>
<evidence type="ECO:0000256" key="8">
    <source>
        <dbReference type="ARBA" id="ARBA00022989"/>
    </source>
</evidence>
<keyword evidence="5" id="KW-0488">Methylation</keyword>
<dbReference type="NCBIfam" id="TIGR01711">
    <property type="entry name" value="gspJ"/>
    <property type="match status" value="1"/>
</dbReference>
<evidence type="ECO:0000256" key="9">
    <source>
        <dbReference type="ARBA" id="ARBA00023136"/>
    </source>
</evidence>
<dbReference type="AlphaFoldDB" id="A0A7W3U5N1"/>